<reference evidence="2 3" key="1">
    <citation type="journal article" date="2014" name="Genome Announc.">
        <title>Draft Genome Sequence of Commensalibacter papalotli MX01, a Symbiont Identified from the Guts of Overwintering Monarch Butterflies.</title>
        <authorList>
            <person name="Servin-Garciduenas L.E."/>
            <person name="Sanchez-Quinto A."/>
            <person name="Martinez-Romero E."/>
        </authorList>
    </citation>
    <scope>NUCLEOTIDE SEQUENCE [LARGE SCALE GENOMIC DNA]</scope>
    <source>
        <strain evidence="3">MX-MONARCH01</strain>
    </source>
</reference>
<dbReference type="EMBL" id="ATSX01000010">
    <property type="protein sequence ID" value="EUK17424.1"/>
    <property type="molecule type" value="Genomic_DNA"/>
</dbReference>
<keyword evidence="3" id="KW-1185">Reference proteome</keyword>
<dbReference type="SUPFAM" id="SSF51294">
    <property type="entry name" value="Hedgehog/intein (Hint) domain"/>
    <property type="match status" value="1"/>
</dbReference>
<proteinExistence type="predicted"/>
<dbReference type="InterPro" id="IPR036844">
    <property type="entry name" value="Hint_dom_sf"/>
</dbReference>
<dbReference type="RefSeq" id="WP_051462130.1">
    <property type="nucleotide sequence ID" value="NZ_ATSX01000010.1"/>
</dbReference>
<gene>
    <name evidence="2" type="ORF">COMX_10330</name>
</gene>
<feature type="non-terminal residue" evidence="2">
    <location>
        <position position="1"/>
    </location>
</feature>
<organism evidence="2 3">
    <name type="scientific">Commensalibacter papalotli</name>
    <name type="common">ex Servin-Garciduenas et al. 2014</name>
    <dbReference type="NCBI Taxonomy" id="1208583"/>
    <lineage>
        <taxon>Bacteria</taxon>
        <taxon>Pseudomonadati</taxon>
        <taxon>Pseudomonadota</taxon>
        <taxon>Alphaproteobacteria</taxon>
        <taxon>Acetobacterales</taxon>
        <taxon>Acetobacteraceae</taxon>
    </lineage>
</organism>
<protein>
    <submittedName>
        <fullName evidence="2">Outer membrane protein</fullName>
    </submittedName>
</protein>
<dbReference type="Proteomes" id="UP000019250">
    <property type="component" value="Unassembled WGS sequence"/>
</dbReference>
<comment type="caution">
    <text evidence="2">The sequence shown here is derived from an EMBL/GenBank/DDBJ whole genome shotgun (WGS) entry which is preliminary data.</text>
</comment>
<dbReference type="InterPro" id="IPR028992">
    <property type="entry name" value="Hedgehog/Intein_dom"/>
</dbReference>
<dbReference type="Gene3D" id="2.170.16.10">
    <property type="entry name" value="Hedgehog/Intein (Hint) domain"/>
    <property type="match status" value="1"/>
</dbReference>
<dbReference type="CDD" id="cd00081">
    <property type="entry name" value="Hint"/>
    <property type="match status" value="1"/>
</dbReference>
<sequence length="784" mass="82463">QFGDSANVHLLAGDLALGGAGVGVAANRNFFHMGANNTLTLDAGSIVITNGRQTFDWGINGTINANSLSFAGTNQVFSMGTGANVSLTGGILVNATSTALTFLDNTTMNLGSGGLTFNQSASFTLGNGGSFATTGDVTFASTAGGTIFNVGNVKTFTAGNVIINAAKPVITFGTNIDYAVTGWQLNAANDTVKLGAGATGNIGNITFGANATGSLFDTGVANNLVFGNATLVQNATLTLNGTVTGTSLNLSNAAVVNIPAGANVDIGSLVIDGSNGAQQVVINVANGATLNVGSLSTTNVASSNMPKILITGTGHVVIAGQKARASDTLAHQVQFSGNNGIYQYEGNIQDVSGKLTITNFALTDQAIFEVGTAYTDQSRYVTSVVGGVLYVNYVDAATGALTEVAHFNYTPSVAGQAAPNVLIVKNDASSTGYDIIITKCFLTGTHILTPEGEVTVENLKAGDSVITLQNGQQVSKQIVWAGNMDVSVNNYEHKDALYPVRIKAHAFGLNQPCRDLLVTPEHTIYVDGGLVPARMLVNGRSIITDTSMDSFTVYHIETEEHSILLSENLTTESYLNTDDRHQFNGSAINLHLTFNENAGHQSWESDAAAPLTVARHQVEPIWQMLDRRATQQGYAPVSKPEVTNDPSLCLITQKGERLQPVDVKGNTYSFYVPANVRVVAMHSKAALPSEVVGPYLDDRRMLGVLVAKINVFGDRNLTILPADMTGLSGWHPAELNRADRWTKGLATLPEAVAEVSTKVKLIKVELTATSEYFVDMIEVAEKIA</sequence>
<dbReference type="AlphaFoldDB" id="W7DXT1"/>
<dbReference type="Pfam" id="PF13403">
    <property type="entry name" value="Hint_2"/>
    <property type="match status" value="1"/>
</dbReference>
<dbReference type="PATRIC" id="fig|1208583.4.peg.2076"/>
<dbReference type="OrthoDB" id="7284755at2"/>
<evidence type="ECO:0000313" key="3">
    <source>
        <dbReference type="Proteomes" id="UP000019250"/>
    </source>
</evidence>
<evidence type="ECO:0000259" key="1">
    <source>
        <dbReference type="Pfam" id="PF13403"/>
    </source>
</evidence>
<name>W7DXT1_9PROT</name>
<evidence type="ECO:0000313" key="2">
    <source>
        <dbReference type="EMBL" id="EUK17424.1"/>
    </source>
</evidence>
<dbReference type="STRING" id="1208583.COMX_10330"/>
<accession>W7DXT1</accession>
<feature type="domain" description="Hedgehog/Intein (Hint)" evidence="1">
    <location>
        <begin position="440"/>
        <end position="577"/>
    </location>
</feature>
<dbReference type="eggNOG" id="COG3210">
    <property type="taxonomic scope" value="Bacteria"/>
</dbReference>